<evidence type="ECO:0000313" key="3">
    <source>
        <dbReference type="Proteomes" id="UP000654482"/>
    </source>
</evidence>
<dbReference type="Gene3D" id="3.50.50.60">
    <property type="entry name" value="FAD/NAD(P)-binding domain"/>
    <property type="match status" value="2"/>
</dbReference>
<organism evidence="2 3">
    <name type="scientific">Lusitaniella coriacea LEGE 07157</name>
    <dbReference type="NCBI Taxonomy" id="945747"/>
    <lineage>
        <taxon>Bacteria</taxon>
        <taxon>Bacillati</taxon>
        <taxon>Cyanobacteriota</taxon>
        <taxon>Cyanophyceae</taxon>
        <taxon>Spirulinales</taxon>
        <taxon>Lusitaniellaceae</taxon>
        <taxon>Lusitaniella</taxon>
    </lineage>
</organism>
<dbReference type="SUPFAM" id="SSF160246">
    <property type="entry name" value="EspE N-terminal domain-like"/>
    <property type="match status" value="1"/>
</dbReference>
<dbReference type="GO" id="GO:0050660">
    <property type="term" value="F:flavin adenine dinucleotide binding"/>
    <property type="evidence" value="ECO:0007669"/>
    <property type="project" value="TreeGrafter"/>
</dbReference>
<dbReference type="AlphaFoldDB" id="A0A8J7B8W1"/>
<gene>
    <name evidence="2" type="ORF">IQ249_05175</name>
</gene>
<dbReference type="PRINTS" id="PR00368">
    <property type="entry name" value="FADPNR"/>
</dbReference>
<proteinExistence type="predicted"/>
<dbReference type="EMBL" id="JADEWZ010000006">
    <property type="protein sequence ID" value="MBE9115288.1"/>
    <property type="molecule type" value="Genomic_DNA"/>
</dbReference>
<protein>
    <submittedName>
        <fullName evidence="2">NAD(P)-binding domain-containing protein</fullName>
    </submittedName>
</protein>
<dbReference type="PRINTS" id="PR00411">
    <property type="entry name" value="PNDRDTASEI"/>
</dbReference>
<dbReference type="Pfam" id="PF13738">
    <property type="entry name" value="Pyr_redox_3"/>
    <property type="match status" value="1"/>
</dbReference>
<keyword evidence="3" id="KW-1185">Reference proteome</keyword>
<dbReference type="InterPro" id="IPR036188">
    <property type="entry name" value="FAD/NAD-bd_sf"/>
</dbReference>
<dbReference type="PANTHER" id="PTHR43539">
    <property type="entry name" value="FLAVIN-BINDING MONOOXYGENASE-LIKE PROTEIN (AFU_ORTHOLOGUE AFUA_4G09220)"/>
    <property type="match status" value="1"/>
</dbReference>
<dbReference type="GO" id="GO:0004497">
    <property type="term" value="F:monooxygenase activity"/>
    <property type="evidence" value="ECO:0007669"/>
    <property type="project" value="TreeGrafter"/>
</dbReference>
<accession>A0A8J7B8W1</accession>
<evidence type="ECO:0000313" key="2">
    <source>
        <dbReference type="EMBL" id="MBE9115288.1"/>
    </source>
</evidence>
<dbReference type="Proteomes" id="UP000654482">
    <property type="component" value="Unassembled WGS sequence"/>
</dbReference>
<evidence type="ECO:0000256" key="1">
    <source>
        <dbReference type="ARBA" id="ARBA00023002"/>
    </source>
</evidence>
<comment type="caution">
    <text evidence="2">The sequence shown here is derived from an EMBL/GenBank/DDBJ whole genome shotgun (WGS) entry which is preliminary data.</text>
</comment>
<reference evidence="2" key="1">
    <citation type="submission" date="2020-10" db="EMBL/GenBank/DDBJ databases">
        <authorList>
            <person name="Castelo-Branco R."/>
            <person name="Eusebio N."/>
            <person name="Adriana R."/>
            <person name="Vieira A."/>
            <person name="Brugerolle De Fraissinette N."/>
            <person name="Rezende De Castro R."/>
            <person name="Schneider M.P."/>
            <person name="Vasconcelos V."/>
            <person name="Leao P.N."/>
        </authorList>
    </citation>
    <scope>NUCLEOTIDE SEQUENCE</scope>
    <source>
        <strain evidence="2">LEGE 07157</strain>
    </source>
</reference>
<keyword evidence="1" id="KW-0560">Oxidoreductase</keyword>
<dbReference type="SUPFAM" id="SSF51905">
    <property type="entry name" value="FAD/NAD(P)-binding domain"/>
    <property type="match status" value="1"/>
</dbReference>
<name>A0A8J7B8W1_9CYAN</name>
<sequence length="591" mass="67393">MNSNTQFDYVIIGAGPAGLQLGYFLEKANRSYLILEGEDSPGASFKKFPRHGKLISINKLYTGYDDAEINLRWDWNSLLCDNENLLLKNYSRDYFPQAKEFVRYLGDFVSYYDLNIKYGCKIVRIAKNDDFMVIDSNGNVYSSERLIVATGFAKPYIPPIPGIELAENYVNVSIDPEDFANQKVLIIGKGNSGFETADNLVATTSLIHVVSPTPIEMAWKSRYVGHLRAVNNNFLDTYQLKSQNVVLNAIVSKIEYQNEKFVVSFFYTHANGEQEDLIYDRVIVCAGFRFDDSLFDESCRPKLTINDRFPEQTSEWESTNVKDLYFAGVLMHQRDYKKKQSGFIHGFRYNIRALHHILERKYNGKELPSQLVEPTAQGLTKAIIERVNRSSGLWQQTGFLCDLIVISDNGRVAQHYQEMPLDYIHDSELNTNEHYYIISLEFGHEILAEYPDPFAIVRVHKDDVNNAAESPSLHPIVRRFCGNQLIAEHHVIEDIASEWIEDGHIIPLQTFLQAQLLREVKPLGAYLVEAGLLTVTQVKVALDKQKTTPIRLGEIISQQGWVSQSTIEYMMEKVILPEREGLITSELVASA</sequence>
<dbReference type="RefSeq" id="WP_194028384.1">
    <property type="nucleotide sequence ID" value="NZ_JADEWZ010000006.1"/>
</dbReference>
<dbReference type="InterPro" id="IPR037257">
    <property type="entry name" value="T2SS_E_N_sf"/>
</dbReference>
<dbReference type="InterPro" id="IPR050982">
    <property type="entry name" value="Auxin_biosynth/cation_transpt"/>
</dbReference>
<dbReference type="PANTHER" id="PTHR43539:SF78">
    <property type="entry name" value="FLAVIN-CONTAINING MONOOXYGENASE"/>
    <property type="match status" value="1"/>
</dbReference>